<sequence>MNRPRGIAWRRVAALAVVVVCVGYAPVAMTELWPYAQRGAPAFGEWLLSRAVSPRYVADAFATRIGPYGRSLVAMIVHSVLGGALMLLGPVQLLSAVRRRIRLHRAMGVVFALTVYVSMAGAAVYLVRTAPGDAFSGAAFWIVLATILVGTVLSMTFGIFAAVGRLPDLHQRWMLLCYGYLMTAPLLRLEWGALPGLLPGLSLEDVNRVAIMHLGSVVVFGALLASRAMDKRTTVPGVSGTWVPLPVLVAAHLAGAAALVWIARSLVGWGAEGQRLLAGYLIPYAVAYAVMFAGQRRAGREGRSWAREEWRLHLTGLCLAPAFSAGATLAFERYLGLGGQTALSAGVAIGCGMLAFMATTVVSLRVMYAREAVRREALRGGRGEGRAPVAGAASGVTSEPVSGSGR</sequence>
<dbReference type="EMBL" id="CP020569">
    <property type="protein sequence ID" value="ARF59096.1"/>
    <property type="molecule type" value="Genomic_DNA"/>
</dbReference>
<feature type="transmembrane region" description="Helical" evidence="2">
    <location>
        <begin position="241"/>
        <end position="263"/>
    </location>
</feature>
<feature type="transmembrane region" description="Helical" evidence="2">
    <location>
        <begin position="210"/>
        <end position="229"/>
    </location>
</feature>
<feature type="transmembrane region" description="Helical" evidence="2">
    <location>
        <begin position="175"/>
        <end position="198"/>
    </location>
</feature>
<reference evidence="3 4" key="1">
    <citation type="submission" date="2017-04" db="EMBL/GenBank/DDBJ databases">
        <title>Complete Genome Sequence of Streptomyces gilvosporeus F607, a Capable Producer of Natamycin.</title>
        <authorList>
            <person name="Zong G."/>
            <person name="Zhong C."/>
            <person name="Fu J."/>
            <person name="Qin R."/>
            <person name="Cao G."/>
        </authorList>
    </citation>
    <scope>NUCLEOTIDE SEQUENCE [LARGE SCALE GENOMIC DNA]</scope>
    <source>
        <strain evidence="3 4">F607</strain>
    </source>
</reference>
<evidence type="ECO:0000313" key="3">
    <source>
        <dbReference type="EMBL" id="ARF59096.1"/>
    </source>
</evidence>
<keyword evidence="2" id="KW-1133">Transmembrane helix</keyword>
<dbReference type="Proteomes" id="UP000192726">
    <property type="component" value="Chromosome"/>
</dbReference>
<feature type="transmembrane region" description="Helical" evidence="2">
    <location>
        <begin position="343"/>
        <end position="368"/>
    </location>
</feature>
<evidence type="ECO:0000256" key="1">
    <source>
        <dbReference type="SAM" id="MobiDB-lite"/>
    </source>
</evidence>
<dbReference type="AlphaFoldDB" id="A0A1V0U1P0"/>
<feature type="transmembrane region" description="Helical" evidence="2">
    <location>
        <begin position="12"/>
        <end position="29"/>
    </location>
</feature>
<feature type="transmembrane region" description="Helical" evidence="2">
    <location>
        <begin position="314"/>
        <end position="331"/>
    </location>
</feature>
<feature type="transmembrane region" description="Helical" evidence="2">
    <location>
        <begin position="139"/>
        <end position="163"/>
    </location>
</feature>
<feature type="transmembrane region" description="Helical" evidence="2">
    <location>
        <begin position="275"/>
        <end position="293"/>
    </location>
</feature>
<dbReference type="STRING" id="553510.B1H19_37345"/>
<gene>
    <name evidence="3" type="ORF">B1H19_37345</name>
</gene>
<dbReference type="KEGG" id="sgv:B1H19_37345"/>
<feature type="transmembrane region" description="Helical" evidence="2">
    <location>
        <begin position="106"/>
        <end position="127"/>
    </location>
</feature>
<dbReference type="OrthoDB" id="4090179at2"/>
<name>A0A1V0U1P0_9ACTN</name>
<dbReference type="RefSeq" id="WP_083109288.1">
    <property type="nucleotide sequence ID" value="NZ_CP020569.1"/>
</dbReference>
<feature type="region of interest" description="Disordered" evidence="1">
    <location>
        <begin position="382"/>
        <end position="406"/>
    </location>
</feature>
<protein>
    <submittedName>
        <fullName evidence="3">DUF2306 domain-containing protein</fullName>
    </submittedName>
</protein>
<keyword evidence="2" id="KW-0472">Membrane</keyword>
<dbReference type="InterPro" id="IPR018750">
    <property type="entry name" value="DUF2306_membrane"/>
</dbReference>
<evidence type="ECO:0000256" key="2">
    <source>
        <dbReference type="SAM" id="Phobius"/>
    </source>
</evidence>
<keyword evidence="4" id="KW-1185">Reference proteome</keyword>
<dbReference type="Pfam" id="PF10067">
    <property type="entry name" value="DUF2306"/>
    <property type="match status" value="1"/>
</dbReference>
<feature type="compositionally biased region" description="Polar residues" evidence="1">
    <location>
        <begin position="395"/>
        <end position="406"/>
    </location>
</feature>
<evidence type="ECO:0000313" key="4">
    <source>
        <dbReference type="Proteomes" id="UP000192726"/>
    </source>
</evidence>
<proteinExistence type="predicted"/>
<organism evidence="3 4">
    <name type="scientific">Streptomyces gilvosporeus</name>
    <dbReference type="NCBI Taxonomy" id="553510"/>
    <lineage>
        <taxon>Bacteria</taxon>
        <taxon>Bacillati</taxon>
        <taxon>Actinomycetota</taxon>
        <taxon>Actinomycetes</taxon>
        <taxon>Kitasatosporales</taxon>
        <taxon>Streptomycetaceae</taxon>
        <taxon>Streptomyces</taxon>
    </lineage>
</organism>
<keyword evidence="2" id="KW-0812">Transmembrane</keyword>
<feature type="transmembrane region" description="Helical" evidence="2">
    <location>
        <begin position="72"/>
        <end position="94"/>
    </location>
</feature>
<accession>A0A1V0U1P0</accession>